<protein>
    <submittedName>
        <fullName evidence="2">Uncharacterized protein</fullName>
    </submittedName>
</protein>
<evidence type="ECO:0000313" key="2">
    <source>
        <dbReference type="EMBL" id="KAK2083279.1"/>
    </source>
</evidence>
<evidence type="ECO:0000313" key="3">
    <source>
        <dbReference type="Proteomes" id="UP001266305"/>
    </source>
</evidence>
<evidence type="ECO:0000256" key="1">
    <source>
        <dbReference type="SAM" id="MobiDB-lite"/>
    </source>
</evidence>
<feature type="region of interest" description="Disordered" evidence="1">
    <location>
        <begin position="34"/>
        <end position="69"/>
    </location>
</feature>
<dbReference type="EMBL" id="JASSZA010000023">
    <property type="protein sequence ID" value="KAK2083279.1"/>
    <property type="molecule type" value="Genomic_DNA"/>
</dbReference>
<name>A0ABQ9TEX0_SAGOE</name>
<comment type="caution">
    <text evidence="2">The sequence shown here is derived from an EMBL/GenBank/DDBJ whole genome shotgun (WGS) entry which is preliminary data.</text>
</comment>
<dbReference type="PANTHER" id="PTHR11736:SF14">
    <property type="entry name" value="NSE3 HOMOLOG, SMC5-SMC6 COMPLEX COMPONENT"/>
    <property type="match status" value="1"/>
</dbReference>
<sequence length="316" mass="33883">MRRPPRAANVARAAASNRAARAAAAAARSAFNQVMASHPGEDTQPSTYSAAAAAEAQGPTPEPPLASPQTSQMLEAAIEGPKQRGGERASYGPAHLESITALIDRAGSVGPSAPGGPEVPDTLKARTLPAPRNVTLLQERANKLVKYLMIKDYKKIPIKRSGRQPVPLRHPLVCGHPFAGRATDDRVLAVSPSAGLTGGYSSVIPAQPRCFPQLFPLPADMLKDVIREYDEHFPEIIERATYTLEKVEVWDPPEGDRQGRTPVYSCLHTGLLSSPPWKVRKGKRVVAFLGVPLPCLHLPPPNRLPASEAGRRSVSP</sequence>
<dbReference type="PANTHER" id="PTHR11736">
    <property type="entry name" value="MELANOMA-ASSOCIATED ANTIGEN MAGE ANTIGEN"/>
    <property type="match status" value="1"/>
</dbReference>
<reference evidence="2 3" key="1">
    <citation type="submission" date="2023-05" db="EMBL/GenBank/DDBJ databases">
        <title>B98-5 Cell Line De Novo Hybrid Assembly: An Optical Mapping Approach.</title>
        <authorList>
            <person name="Kananen K."/>
            <person name="Auerbach J.A."/>
            <person name="Kautto E."/>
            <person name="Blachly J.S."/>
        </authorList>
    </citation>
    <scope>NUCLEOTIDE SEQUENCE [LARGE SCALE GENOMIC DNA]</scope>
    <source>
        <strain evidence="2">B95-8</strain>
        <tissue evidence="2">Cell line</tissue>
    </source>
</reference>
<organism evidence="2 3">
    <name type="scientific">Saguinus oedipus</name>
    <name type="common">Cotton-top tamarin</name>
    <name type="synonym">Oedipomidas oedipus</name>
    <dbReference type="NCBI Taxonomy" id="9490"/>
    <lineage>
        <taxon>Eukaryota</taxon>
        <taxon>Metazoa</taxon>
        <taxon>Chordata</taxon>
        <taxon>Craniata</taxon>
        <taxon>Vertebrata</taxon>
        <taxon>Euteleostomi</taxon>
        <taxon>Mammalia</taxon>
        <taxon>Eutheria</taxon>
        <taxon>Euarchontoglires</taxon>
        <taxon>Primates</taxon>
        <taxon>Haplorrhini</taxon>
        <taxon>Platyrrhini</taxon>
        <taxon>Cebidae</taxon>
        <taxon>Callitrichinae</taxon>
        <taxon>Saguinus</taxon>
    </lineage>
</organism>
<gene>
    <name evidence="2" type="ORF">P7K49_038515</name>
</gene>
<dbReference type="Proteomes" id="UP001266305">
    <property type="component" value="Unassembled WGS sequence"/>
</dbReference>
<proteinExistence type="predicted"/>
<keyword evidence="3" id="KW-1185">Reference proteome</keyword>
<accession>A0ABQ9TEX0</accession>
<dbReference type="InterPro" id="IPR041898">
    <property type="entry name" value="MAGE_WH1"/>
</dbReference>
<feature type="compositionally biased region" description="Low complexity" evidence="1">
    <location>
        <begin position="44"/>
        <end position="59"/>
    </location>
</feature>
<dbReference type="Gene3D" id="1.10.10.1200">
    <property type="entry name" value="MAGE homology domain, winged helix WH1 motif"/>
    <property type="match status" value="1"/>
</dbReference>
<dbReference type="InterPro" id="IPR037445">
    <property type="entry name" value="MAGE"/>
</dbReference>